<name>A0AB36CIZ4_9CORY</name>
<dbReference type="SMART" id="SM00422">
    <property type="entry name" value="HTH_MERR"/>
    <property type="match status" value="1"/>
</dbReference>
<dbReference type="Gene3D" id="1.10.1660.10">
    <property type="match status" value="1"/>
</dbReference>
<dbReference type="PROSITE" id="PS50937">
    <property type="entry name" value="HTH_MERR_2"/>
    <property type="match status" value="1"/>
</dbReference>
<organism evidence="4 5">
    <name type="scientific">Corynebacterium stationis</name>
    <dbReference type="NCBI Taxonomy" id="1705"/>
    <lineage>
        <taxon>Bacteria</taxon>
        <taxon>Bacillati</taxon>
        <taxon>Actinomycetota</taxon>
        <taxon>Actinomycetes</taxon>
        <taxon>Mycobacteriales</taxon>
        <taxon>Corynebacteriaceae</taxon>
        <taxon>Corynebacterium</taxon>
    </lineage>
</organism>
<feature type="domain" description="HTH merR-type" evidence="3">
    <location>
        <begin position="11"/>
        <end position="80"/>
    </location>
</feature>
<keyword evidence="1" id="KW-0238">DNA-binding</keyword>
<reference evidence="4 5" key="1">
    <citation type="submission" date="2020-04" db="EMBL/GenBank/DDBJ databases">
        <authorList>
            <person name="Hitch T.C.A."/>
            <person name="Wylensek D."/>
            <person name="Clavel T."/>
        </authorList>
    </citation>
    <scope>NUCLEOTIDE SEQUENCE [LARGE SCALE GENOMIC DNA]</scope>
    <source>
        <strain evidence="4 5">BL-383-APC-3D</strain>
    </source>
</reference>
<comment type="caution">
    <text evidence="4">The sequence shown here is derived from an EMBL/GenBank/DDBJ whole genome shotgun (WGS) entry which is preliminary data.</text>
</comment>
<dbReference type="InterPro" id="IPR000551">
    <property type="entry name" value="MerR-type_HTH_dom"/>
</dbReference>
<feature type="coiled-coil region" evidence="2">
    <location>
        <begin position="89"/>
        <end position="116"/>
    </location>
</feature>
<dbReference type="PANTHER" id="PTHR30204">
    <property type="entry name" value="REDOX-CYCLING DRUG-SENSING TRANSCRIPTIONAL ACTIVATOR SOXR"/>
    <property type="match status" value="1"/>
</dbReference>
<dbReference type="GO" id="GO:0003700">
    <property type="term" value="F:DNA-binding transcription factor activity"/>
    <property type="evidence" value="ECO:0007669"/>
    <property type="project" value="InterPro"/>
</dbReference>
<evidence type="ECO:0000259" key="3">
    <source>
        <dbReference type="PROSITE" id="PS50937"/>
    </source>
</evidence>
<evidence type="ECO:0000313" key="4">
    <source>
        <dbReference type="EMBL" id="NME88366.1"/>
    </source>
</evidence>
<proteinExistence type="predicted"/>
<dbReference type="GO" id="GO:0003677">
    <property type="term" value="F:DNA binding"/>
    <property type="evidence" value="ECO:0007669"/>
    <property type="project" value="UniProtKB-KW"/>
</dbReference>
<keyword evidence="2" id="KW-0175">Coiled coil</keyword>
<evidence type="ECO:0000256" key="2">
    <source>
        <dbReference type="SAM" id="Coils"/>
    </source>
</evidence>
<dbReference type="EMBL" id="JABAFZ010000001">
    <property type="protein sequence ID" value="NME88366.1"/>
    <property type="molecule type" value="Genomic_DNA"/>
</dbReference>
<dbReference type="Proteomes" id="UP000544551">
    <property type="component" value="Unassembled WGS sequence"/>
</dbReference>
<evidence type="ECO:0000256" key="1">
    <source>
        <dbReference type="ARBA" id="ARBA00023125"/>
    </source>
</evidence>
<dbReference type="SUPFAM" id="SSF46955">
    <property type="entry name" value="Putative DNA-binding domain"/>
    <property type="match status" value="1"/>
</dbReference>
<dbReference type="AlphaFoldDB" id="A0AB36CIZ4"/>
<evidence type="ECO:0000313" key="5">
    <source>
        <dbReference type="Proteomes" id="UP000544551"/>
    </source>
</evidence>
<accession>A0AB36CIZ4</accession>
<dbReference type="InterPro" id="IPR009061">
    <property type="entry name" value="DNA-bd_dom_put_sf"/>
</dbReference>
<dbReference type="InterPro" id="IPR047057">
    <property type="entry name" value="MerR_fam"/>
</dbReference>
<sequence length="243" mass="26917">MSNLEDFEHGVLRSKDLAEITGTTIRAIRHYLQLGLLEEPPRDSNGYRRFNAAHVVQVLRIKMLAESGASLKHISSIFAAEGILTASDIDAIDKELARKEEQLRAQRRALKALKDSHLADSRLSKTAQFDADVGLMIAGTNELPDQTKQEINAVLNNPAIQQHSADLMQSFESLEHQETISNDAADAIAQKAADFYSLLVGQVHEVSPVADNALLDLVEELRQQRLSPAQSTVWEKFLKLVEG</sequence>
<dbReference type="RefSeq" id="WP_168968888.1">
    <property type="nucleotide sequence ID" value="NZ_JABAFZ010000001.1"/>
</dbReference>
<protein>
    <submittedName>
        <fullName evidence="4">MerR family transcriptional regulator</fullName>
    </submittedName>
</protein>
<dbReference type="PANTHER" id="PTHR30204:SF93">
    <property type="entry name" value="HTH MERR-TYPE DOMAIN-CONTAINING PROTEIN"/>
    <property type="match status" value="1"/>
</dbReference>
<dbReference type="CDD" id="cd00592">
    <property type="entry name" value="HTH_MerR-like"/>
    <property type="match status" value="1"/>
</dbReference>
<dbReference type="Pfam" id="PF13411">
    <property type="entry name" value="MerR_1"/>
    <property type="match status" value="1"/>
</dbReference>
<gene>
    <name evidence="4" type="ORF">HF853_01440</name>
</gene>